<dbReference type="KEGG" id="aaf:AURANDRAFT_62665"/>
<dbReference type="Proteomes" id="UP001363151">
    <property type="component" value="Unassembled WGS sequence"/>
</dbReference>
<evidence type="ECO:0000313" key="2">
    <source>
        <dbReference type="Proteomes" id="UP001363151"/>
    </source>
</evidence>
<evidence type="ECO:0000313" key="1">
    <source>
        <dbReference type="EMBL" id="KAK7249308.1"/>
    </source>
</evidence>
<sequence length="144" mass="15325">MLARSSIRLLRARAPPRAAVAYSNSITYSGGQASVGQGGFYGSGGARCTKRKTEWNASAVASAEKVASLAEIMDQAYALRETITAADPVSEAAIESKASLKKLMTSPATVKVIDCLEVKNEPVWGLTQAERSLVREAREMSLNC</sequence>
<dbReference type="EMBL" id="JBBJCI010000080">
    <property type="protein sequence ID" value="KAK7249308.1"/>
    <property type="molecule type" value="Genomic_DNA"/>
</dbReference>
<accession>A0ABR1G813</accession>
<proteinExistence type="predicted"/>
<name>A0ABR1G813_AURAN</name>
<reference evidence="1 2" key="1">
    <citation type="submission" date="2024-03" db="EMBL/GenBank/DDBJ databases">
        <title>Aureococcus anophagefferens CCMP1851 and Kratosvirus quantuckense: Draft genome of a second virus-susceptible host strain in the model system.</title>
        <authorList>
            <person name="Chase E."/>
            <person name="Truchon A.R."/>
            <person name="Schepens W."/>
            <person name="Wilhelm S.W."/>
        </authorList>
    </citation>
    <scope>NUCLEOTIDE SEQUENCE [LARGE SCALE GENOMIC DNA]</scope>
    <source>
        <strain evidence="1 2">CCMP1851</strain>
    </source>
</reference>
<organism evidence="1 2">
    <name type="scientific">Aureococcus anophagefferens</name>
    <name type="common">Harmful bloom alga</name>
    <dbReference type="NCBI Taxonomy" id="44056"/>
    <lineage>
        <taxon>Eukaryota</taxon>
        <taxon>Sar</taxon>
        <taxon>Stramenopiles</taxon>
        <taxon>Ochrophyta</taxon>
        <taxon>Pelagophyceae</taxon>
        <taxon>Pelagomonadales</taxon>
        <taxon>Pelagomonadaceae</taxon>
        <taxon>Aureococcus</taxon>
    </lineage>
</organism>
<keyword evidence="2" id="KW-1185">Reference proteome</keyword>
<comment type="caution">
    <text evidence="1">The sequence shown here is derived from an EMBL/GenBank/DDBJ whole genome shotgun (WGS) entry which is preliminary data.</text>
</comment>
<protein>
    <submittedName>
        <fullName evidence="1">Uncharacterized protein</fullName>
    </submittedName>
</protein>
<gene>
    <name evidence="1" type="ORF">SO694_00047241</name>
</gene>